<reference evidence="1 2" key="1">
    <citation type="submission" date="2021-02" db="EMBL/GenBank/DDBJ databases">
        <title>Whole genome sequencing of Streptomyces actuosus VRA1.</title>
        <authorList>
            <person name="Sen G."/>
            <person name="Sen A."/>
        </authorList>
    </citation>
    <scope>NUCLEOTIDE SEQUENCE [LARGE SCALE GENOMIC DNA]</scope>
    <source>
        <strain evidence="1 2">VRA1</strain>
    </source>
</reference>
<proteinExistence type="predicted"/>
<gene>
    <name evidence="1" type="ORF">JS756_20175</name>
</gene>
<keyword evidence="2" id="KW-1185">Reference proteome</keyword>
<dbReference type="Proteomes" id="UP000788262">
    <property type="component" value="Unassembled WGS sequence"/>
</dbReference>
<dbReference type="RefSeq" id="WP_205384560.1">
    <property type="nucleotide sequence ID" value="NZ_JAFFZS010000015.1"/>
</dbReference>
<protein>
    <submittedName>
        <fullName evidence="1">Uncharacterized protein</fullName>
    </submittedName>
</protein>
<evidence type="ECO:0000313" key="2">
    <source>
        <dbReference type="Proteomes" id="UP000788262"/>
    </source>
</evidence>
<name>A0ABS2VTJ5_STRAS</name>
<accession>A0ABS2VTJ5</accession>
<organism evidence="1 2">
    <name type="scientific">Streptomyces actuosus</name>
    <dbReference type="NCBI Taxonomy" id="1885"/>
    <lineage>
        <taxon>Bacteria</taxon>
        <taxon>Bacillati</taxon>
        <taxon>Actinomycetota</taxon>
        <taxon>Actinomycetes</taxon>
        <taxon>Kitasatosporales</taxon>
        <taxon>Streptomycetaceae</taxon>
        <taxon>Streptomyces</taxon>
    </lineage>
</organism>
<evidence type="ECO:0000313" key="1">
    <source>
        <dbReference type="EMBL" id="MBN0046379.1"/>
    </source>
</evidence>
<comment type="caution">
    <text evidence="1">The sequence shown here is derived from an EMBL/GenBank/DDBJ whole genome shotgun (WGS) entry which is preliminary data.</text>
</comment>
<sequence>MISSRGVRPGAKAARRLAETGLYEFEPGLTEAEFERIERAYGFDPEA</sequence>
<dbReference type="EMBL" id="JAFFZS010000015">
    <property type="protein sequence ID" value="MBN0046379.1"/>
    <property type="molecule type" value="Genomic_DNA"/>
</dbReference>